<evidence type="ECO:0008006" key="3">
    <source>
        <dbReference type="Google" id="ProtNLM"/>
    </source>
</evidence>
<dbReference type="Pfam" id="PF05762">
    <property type="entry name" value="VWA_CoxE"/>
    <property type="match status" value="1"/>
</dbReference>
<reference evidence="1 2" key="1">
    <citation type="submission" date="2007-01" db="EMBL/GenBank/DDBJ databases">
        <authorList>
            <person name="Haygood M."/>
            <person name="Podell S."/>
            <person name="Anderson C."/>
            <person name="Hopkinson B."/>
            <person name="Roe K."/>
            <person name="Barbeau K."/>
            <person name="Gaasterland T."/>
            <person name="Ferriera S."/>
            <person name="Johnson J."/>
            <person name="Kravitz S."/>
            <person name="Beeson K."/>
            <person name="Sutton G."/>
            <person name="Rogers Y.-H."/>
            <person name="Friedman R."/>
            <person name="Frazier M."/>
            <person name="Venter J.C."/>
        </authorList>
    </citation>
    <scope>NUCLEOTIDE SEQUENCE [LARGE SCALE GENOMIC DNA]</scope>
    <source>
        <strain evidence="1 2">ATCC 23134</strain>
    </source>
</reference>
<accession>A1ZVK7</accession>
<dbReference type="eggNOG" id="COG3825">
    <property type="taxonomic scope" value="Bacteria"/>
</dbReference>
<protein>
    <recommendedName>
        <fullName evidence="3">VWA containing CoxE family protein</fullName>
    </recommendedName>
</protein>
<gene>
    <name evidence="1" type="ORF">M23134_00648</name>
</gene>
<evidence type="ECO:0000313" key="1">
    <source>
        <dbReference type="EMBL" id="EAY25550.1"/>
    </source>
</evidence>
<proteinExistence type="predicted"/>
<evidence type="ECO:0000313" key="2">
    <source>
        <dbReference type="Proteomes" id="UP000004095"/>
    </source>
</evidence>
<comment type="caution">
    <text evidence="1">The sequence shown here is derived from an EMBL/GenBank/DDBJ whole genome shotgun (WGS) entry which is preliminary data.</text>
</comment>
<keyword evidence="2" id="KW-1185">Reference proteome</keyword>
<dbReference type="OrthoDB" id="9764216at2"/>
<dbReference type="EMBL" id="AAWS01000046">
    <property type="protein sequence ID" value="EAY25550.1"/>
    <property type="molecule type" value="Genomic_DNA"/>
</dbReference>
<dbReference type="Proteomes" id="UP000004095">
    <property type="component" value="Unassembled WGS sequence"/>
</dbReference>
<dbReference type="PANTHER" id="PTHR39338">
    <property type="entry name" value="BLL5662 PROTEIN-RELATED"/>
    <property type="match status" value="1"/>
</dbReference>
<dbReference type="RefSeq" id="WP_002702546.1">
    <property type="nucleotide sequence ID" value="NZ_AAWS01000046.1"/>
</dbReference>
<name>A1ZVK7_MICM2</name>
<dbReference type="InterPro" id="IPR008912">
    <property type="entry name" value="Uncharacterised_CoxE"/>
</dbReference>
<sequence>MLINFFYLLRNNGLPVSLREHLTLIEALSKGVIEYNVDDFYALSRSILVKHEKNLDKFDQLFGLFMQGVHNQSIEQLVEIPKEWLENLGARDFTEEEKALIEAMGGLEALMERFKELMEQQKERHQGGNTWIGTMGTSPFGANGYNPEGVRIGQKEGRHGRATKVWDKRTYKNLDDNVELNTRNMKMALRRLRILTREGVQDELDINTTIKKTSKNGGWLDLEMVPIKKNNVKVLILFDIGGSMDSYIHLCEKFFSAAKYEFKHLEFYYFHNCLYEYVWKDNRRRHEERIPTYEIFNKYNKDYKVILVGDATMGPYEVTAQYGSVEHYNEESGKVWLERLKENYPNYIWLNPTDHKYWEYTPSIEQIKEIMKDRMYPLTLDGLTQAMRGLKDKKLKFEG</sequence>
<dbReference type="AlphaFoldDB" id="A1ZVK7"/>
<organism evidence="1 2">
    <name type="scientific">Microscilla marina ATCC 23134</name>
    <dbReference type="NCBI Taxonomy" id="313606"/>
    <lineage>
        <taxon>Bacteria</taxon>
        <taxon>Pseudomonadati</taxon>
        <taxon>Bacteroidota</taxon>
        <taxon>Cytophagia</taxon>
        <taxon>Cytophagales</taxon>
        <taxon>Microscillaceae</taxon>
        <taxon>Microscilla</taxon>
    </lineage>
</organism>
<dbReference type="PANTHER" id="PTHR39338:SF7">
    <property type="entry name" value="BLL6692 PROTEIN"/>
    <property type="match status" value="1"/>
</dbReference>